<dbReference type="GeneID" id="25472498"/>
<evidence type="ECO:0000313" key="2">
    <source>
        <dbReference type="Proteomes" id="UP000030754"/>
    </source>
</evidence>
<evidence type="ECO:0000313" key="1">
    <source>
        <dbReference type="EMBL" id="CDJ66664.1"/>
    </source>
</evidence>
<dbReference type="VEuPathDB" id="ToxoDB:ENH_00023280"/>
<reference evidence="1" key="1">
    <citation type="submission" date="2013-10" db="EMBL/GenBank/DDBJ databases">
        <title>Genomic analysis of the causative agents of coccidiosis in chickens.</title>
        <authorList>
            <person name="Reid A.J."/>
            <person name="Blake D."/>
            <person name="Billington K."/>
            <person name="Browne H."/>
            <person name="Dunn M."/>
            <person name="Hung S."/>
            <person name="Kawahara F."/>
            <person name="Miranda-Saavedra D."/>
            <person name="Mourier T."/>
            <person name="Nagra H."/>
            <person name="Otto T.D."/>
            <person name="Rawlings N."/>
            <person name="Sanchez A."/>
            <person name="Sanders M."/>
            <person name="Subramaniam C."/>
            <person name="Tay Y."/>
            <person name="Dear P."/>
            <person name="Doerig C."/>
            <person name="Gruber A."/>
            <person name="Parkinson J."/>
            <person name="Shirley M."/>
            <person name="Wan K.L."/>
            <person name="Berriman M."/>
            <person name="Tomley F."/>
            <person name="Pain A."/>
        </authorList>
    </citation>
    <scope>NUCLEOTIDE SEQUENCE [LARGE SCALE GENOMIC DNA]</scope>
    <source>
        <strain evidence="1">Houghton</strain>
    </source>
</reference>
<dbReference type="OrthoDB" id="351873at2759"/>
<proteinExistence type="predicted"/>
<accession>U6MW03</accession>
<feature type="non-terminal residue" evidence="1">
    <location>
        <position position="109"/>
    </location>
</feature>
<name>U6MW03_9EIME</name>
<dbReference type="RefSeq" id="XP_013435131.1">
    <property type="nucleotide sequence ID" value="XM_013579677.1"/>
</dbReference>
<dbReference type="AlphaFoldDB" id="U6MW03"/>
<dbReference type="Proteomes" id="UP000030754">
    <property type="component" value="Unassembled WGS sequence"/>
</dbReference>
<keyword evidence="2" id="KW-1185">Reference proteome</keyword>
<sequence length="109" mass="11887">MLEKLGQYAEKLCFPHHQARDKVFDALCPKLDGTGEVHLFVEIQEIFGRDVQAVVEEMIIVVLTEVATAGIPPGGTTPLAIVLEKPPDVPCTGRVLIKPKDGKALLENE</sequence>
<protein>
    <submittedName>
        <fullName evidence="1">Uncharacterized protein</fullName>
    </submittedName>
</protein>
<reference evidence="1" key="2">
    <citation type="submission" date="2013-10" db="EMBL/GenBank/DDBJ databases">
        <authorList>
            <person name="Aslett M."/>
        </authorList>
    </citation>
    <scope>NUCLEOTIDE SEQUENCE [LARGE SCALE GENOMIC DNA]</scope>
    <source>
        <strain evidence="1">Houghton</strain>
    </source>
</reference>
<dbReference type="EMBL" id="HG723716">
    <property type="protein sequence ID" value="CDJ66664.1"/>
    <property type="molecule type" value="Genomic_DNA"/>
</dbReference>
<gene>
    <name evidence="1" type="ORF">ENH_00023280</name>
</gene>
<organism evidence="1 2">
    <name type="scientific">Eimeria necatrix</name>
    <dbReference type="NCBI Taxonomy" id="51315"/>
    <lineage>
        <taxon>Eukaryota</taxon>
        <taxon>Sar</taxon>
        <taxon>Alveolata</taxon>
        <taxon>Apicomplexa</taxon>
        <taxon>Conoidasida</taxon>
        <taxon>Coccidia</taxon>
        <taxon>Eucoccidiorida</taxon>
        <taxon>Eimeriorina</taxon>
        <taxon>Eimeriidae</taxon>
        <taxon>Eimeria</taxon>
    </lineage>
</organism>